<dbReference type="Gene3D" id="3.60.21.10">
    <property type="match status" value="1"/>
</dbReference>
<feature type="domain" description="Serine/threonine specific protein phosphatases" evidence="3">
    <location>
        <begin position="341"/>
        <end position="346"/>
    </location>
</feature>
<evidence type="ECO:0000256" key="1">
    <source>
        <dbReference type="RuleBase" id="RU004273"/>
    </source>
</evidence>
<sequence length="557" mass="60074">MPGGSAAAAASLASADPRTLSRDQLIARLEEAEQSLAKLRGPLGGAASTAPPSSTQSGRSYDVSFTVLVIENGDVTSVPLAQVLDKSYLREDQREADTPCGFNGSEGSVGRSSEHIGRFSVGGAGGGNLSDPESPDMRGRGSVNAFSPGVSVTSPLGATSPQPTAGGINRNVKVAPLKLALGRPQSLDADAIVSHQTLHEFNRQFGAAGGITSPLSSYAKGIFNYITQTFANKNGFEHDPNDLEGLGRTLVSLCGEVEPILRSEPRHSTIPSPCYVFGDIHGNYRDLHYFMQNLVTFNDMRYTPHRFVFLGDYVDRGEFSVEVIAYLFAIKVLAPEKVLLLRGNHEDTLVSGDLGSYGATSFRAQCRKLFGAIVGEDLWRKASRAFAYLPLTANIDKKIFCTHGGLPRFRGGADNRLETLSRSDFPALESFFQVPERESQDQLQLRQAASDTCWSDPAEDDSTLDAFGFGPNPRGNGVILFGAKAVEQFLDRYGFEYIFRAHQEKSDGLKLSKSARVFTIFSTSAYVGHENGAGVVLVADGKIRLIIKNADKANDNE</sequence>
<comment type="similarity">
    <text evidence="1">Belongs to the PPP phosphatase family.</text>
</comment>
<dbReference type="InterPro" id="IPR050341">
    <property type="entry name" value="PP1_catalytic_subunit"/>
</dbReference>
<dbReference type="SUPFAM" id="SSF56300">
    <property type="entry name" value="Metallo-dependent phosphatases"/>
    <property type="match status" value="1"/>
</dbReference>
<name>A0A0S4IYE4_BODSA</name>
<dbReference type="PANTHER" id="PTHR11668:SF489">
    <property type="entry name" value="SERINE_THREONINE-PROTEIN PHOSPHATASE"/>
    <property type="match status" value="1"/>
</dbReference>
<dbReference type="CDD" id="cd00144">
    <property type="entry name" value="MPP_PPP_family"/>
    <property type="match status" value="1"/>
</dbReference>
<dbReference type="Proteomes" id="UP000051952">
    <property type="component" value="Unassembled WGS sequence"/>
</dbReference>
<evidence type="ECO:0000256" key="2">
    <source>
        <dbReference type="SAM" id="MobiDB-lite"/>
    </source>
</evidence>
<dbReference type="GO" id="GO:0004722">
    <property type="term" value="F:protein serine/threonine phosphatase activity"/>
    <property type="evidence" value="ECO:0007669"/>
    <property type="project" value="UniProtKB-EC"/>
</dbReference>
<dbReference type="GO" id="GO:0005737">
    <property type="term" value="C:cytoplasm"/>
    <property type="evidence" value="ECO:0007669"/>
    <property type="project" value="TreeGrafter"/>
</dbReference>
<dbReference type="GO" id="GO:0005634">
    <property type="term" value="C:nucleus"/>
    <property type="evidence" value="ECO:0007669"/>
    <property type="project" value="TreeGrafter"/>
</dbReference>
<evidence type="ECO:0000313" key="5">
    <source>
        <dbReference type="Proteomes" id="UP000051952"/>
    </source>
</evidence>
<feature type="compositionally biased region" description="Polar residues" evidence="2">
    <location>
        <begin position="150"/>
        <end position="163"/>
    </location>
</feature>
<dbReference type="PANTHER" id="PTHR11668">
    <property type="entry name" value="SERINE/THREONINE PROTEIN PHOSPHATASE"/>
    <property type="match status" value="1"/>
</dbReference>
<accession>A0A0S4IYE4</accession>
<evidence type="ECO:0000259" key="3">
    <source>
        <dbReference type="PROSITE" id="PS00125"/>
    </source>
</evidence>
<feature type="region of interest" description="Disordered" evidence="2">
    <location>
        <begin position="93"/>
        <end position="169"/>
    </location>
</feature>
<dbReference type="PROSITE" id="PS00125">
    <property type="entry name" value="SER_THR_PHOSPHATASE"/>
    <property type="match status" value="1"/>
</dbReference>
<dbReference type="VEuPathDB" id="TriTrypDB:BSAL_75520"/>
<comment type="catalytic activity">
    <reaction evidence="1">
        <text>O-phospho-L-threonyl-[protein] + H2O = L-threonyl-[protein] + phosphate</text>
        <dbReference type="Rhea" id="RHEA:47004"/>
        <dbReference type="Rhea" id="RHEA-COMP:11060"/>
        <dbReference type="Rhea" id="RHEA-COMP:11605"/>
        <dbReference type="ChEBI" id="CHEBI:15377"/>
        <dbReference type="ChEBI" id="CHEBI:30013"/>
        <dbReference type="ChEBI" id="CHEBI:43474"/>
        <dbReference type="ChEBI" id="CHEBI:61977"/>
        <dbReference type="EC" id="3.1.3.16"/>
    </reaction>
</comment>
<dbReference type="EC" id="3.1.3.16" evidence="1"/>
<dbReference type="OrthoDB" id="256429at2759"/>
<organism evidence="4 5">
    <name type="scientific">Bodo saltans</name>
    <name type="common">Flagellated protozoan</name>
    <dbReference type="NCBI Taxonomy" id="75058"/>
    <lineage>
        <taxon>Eukaryota</taxon>
        <taxon>Discoba</taxon>
        <taxon>Euglenozoa</taxon>
        <taxon>Kinetoplastea</taxon>
        <taxon>Metakinetoplastina</taxon>
        <taxon>Eubodonida</taxon>
        <taxon>Bodonidae</taxon>
        <taxon>Bodo</taxon>
    </lineage>
</organism>
<protein>
    <recommendedName>
        <fullName evidence="1">Serine/threonine-protein phosphatase</fullName>
        <ecNumber evidence="1">3.1.3.16</ecNumber>
    </recommendedName>
</protein>
<dbReference type="EMBL" id="CYKH01000693">
    <property type="protein sequence ID" value="CUG18921.1"/>
    <property type="molecule type" value="Genomic_DNA"/>
</dbReference>
<dbReference type="PRINTS" id="PR00114">
    <property type="entry name" value="STPHPHTASE"/>
</dbReference>
<dbReference type="Pfam" id="PF00149">
    <property type="entry name" value="Metallophos"/>
    <property type="match status" value="1"/>
</dbReference>
<keyword evidence="1" id="KW-0378">Hydrolase</keyword>
<reference evidence="5" key="1">
    <citation type="submission" date="2015-09" db="EMBL/GenBank/DDBJ databases">
        <authorList>
            <consortium name="Pathogen Informatics"/>
        </authorList>
    </citation>
    <scope>NUCLEOTIDE SEQUENCE [LARGE SCALE GENOMIC DNA]</scope>
    <source>
        <strain evidence="5">Lake Konstanz</strain>
    </source>
</reference>
<dbReference type="AlphaFoldDB" id="A0A0S4IYE4"/>
<dbReference type="SMART" id="SM00156">
    <property type="entry name" value="PP2Ac"/>
    <property type="match status" value="1"/>
</dbReference>
<dbReference type="InterPro" id="IPR029052">
    <property type="entry name" value="Metallo-depent_PP-like"/>
</dbReference>
<dbReference type="OMA" id="RNGCEHS"/>
<dbReference type="InterPro" id="IPR004843">
    <property type="entry name" value="Calcineurin-like_PHP"/>
</dbReference>
<keyword evidence="5" id="KW-1185">Reference proteome</keyword>
<dbReference type="InterPro" id="IPR006186">
    <property type="entry name" value="Ser/Thr-sp_prot-phosphatase"/>
</dbReference>
<evidence type="ECO:0000313" key="4">
    <source>
        <dbReference type="EMBL" id="CUG18921.1"/>
    </source>
</evidence>
<gene>
    <name evidence="4" type="ORF">BSAL_75520</name>
</gene>
<proteinExistence type="inferred from homology"/>
<dbReference type="FunFam" id="3.60.21.10:FF:000058">
    <property type="entry name" value="Serine/threonine-protein phosphatase"/>
    <property type="match status" value="1"/>
</dbReference>